<dbReference type="RefSeq" id="WP_277867898.1">
    <property type="nucleotide sequence ID" value="NZ_JAKKUT010000006.1"/>
</dbReference>
<protein>
    <submittedName>
        <fullName evidence="1">HD domain-containing protein</fullName>
    </submittedName>
</protein>
<evidence type="ECO:0000313" key="2">
    <source>
        <dbReference type="Proteomes" id="UP001154265"/>
    </source>
</evidence>
<dbReference type="Proteomes" id="UP001154265">
    <property type="component" value="Unassembled WGS sequence"/>
</dbReference>
<accession>A0ABT6F285</accession>
<gene>
    <name evidence="1" type="ORF">L3556_13650</name>
</gene>
<sequence length="214" mass="23994">MLSTRYLDALEYAATLHENQKRKGSGVPYISHLYAVSALVISFGGGEDAAISGLLHDGPEDQGGIDTLNAIRAKFGDGVATLVELCSDSLIDKRKGEVKEAWVPRKSRYINHVATSDASKRDYHLVTACDKLHNLLSIVRDYRAMGTAFWMTFKREKTLWYYREIIVAFDQAHLIPAVLLERLTTTYAELTELVRLTEGFVLPKDYVPSDPKTQ</sequence>
<dbReference type="PANTHER" id="PTHR46246">
    <property type="entry name" value="GUANOSINE-3',5'-BIS(DIPHOSPHATE) 3'-PYROPHOSPHOHYDROLASE MESH1"/>
    <property type="match status" value="1"/>
</dbReference>
<dbReference type="PANTHER" id="PTHR46246:SF1">
    <property type="entry name" value="GUANOSINE-3',5'-BIS(DIPHOSPHATE) 3'-PYROPHOSPHOHYDROLASE MESH1"/>
    <property type="match status" value="1"/>
</dbReference>
<dbReference type="EMBL" id="JAKKUT010000006">
    <property type="protein sequence ID" value="MDG2991968.1"/>
    <property type="molecule type" value="Genomic_DNA"/>
</dbReference>
<organism evidence="1 2">
    <name type="scientific">Candidatus Synechococcus calcipolaris G9</name>
    <dbReference type="NCBI Taxonomy" id="1497997"/>
    <lineage>
        <taxon>Bacteria</taxon>
        <taxon>Bacillati</taxon>
        <taxon>Cyanobacteriota</taxon>
        <taxon>Cyanophyceae</taxon>
        <taxon>Synechococcales</taxon>
        <taxon>Synechococcaceae</taxon>
        <taxon>Synechococcus</taxon>
    </lineage>
</organism>
<proteinExistence type="predicted"/>
<dbReference type="SUPFAM" id="SSF109604">
    <property type="entry name" value="HD-domain/PDEase-like"/>
    <property type="match status" value="1"/>
</dbReference>
<comment type="caution">
    <text evidence="1">The sequence shown here is derived from an EMBL/GenBank/DDBJ whole genome shotgun (WGS) entry which is preliminary data.</text>
</comment>
<name>A0ABT6F285_9SYNE</name>
<reference evidence="1" key="1">
    <citation type="journal article" date="2022" name="Genome Biol. Evol.">
        <title>A New Gene Family Diagnostic for Intracellular Biomineralization of Amorphous Ca Carbonates by Cyanobacteria.</title>
        <authorList>
            <person name="Benzerara K."/>
            <person name="Duprat E."/>
            <person name="Bitard-Feildel T."/>
            <person name="Caumes G."/>
            <person name="Cassier-Chauvat C."/>
            <person name="Chauvat F."/>
            <person name="Dezi M."/>
            <person name="Diop S.I."/>
            <person name="Gaschignard G."/>
            <person name="Gorgen S."/>
            <person name="Gugger M."/>
            <person name="Lopez-Garcia P."/>
            <person name="Millet M."/>
            <person name="Skouri-Panet F."/>
            <person name="Moreira D."/>
            <person name="Callebaut I."/>
        </authorList>
    </citation>
    <scope>NUCLEOTIDE SEQUENCE</scope>
    <source>
        <strain evidence="1">G9</strain>
    </source>
</reference>
<dbReference type="Gene3D" id="1.10.3210.10">
    <property type="entry name" value="Hypothetical protein af1432"/>
    <property type="match status" value="1"/>
</dbReference>
<dbReference type="InterPro" id="IPR052194">
    <property type="entry name" value="MESH1"/>
</dbReference>
<evidence type="ECO:0000313" key="1">
    <source>
        <dbReference type="EMBL" id="MDG2991968.1"/>
    </source>
</evidence>
<dbReference type="Pfam" id="PF13328">
    <property type="entry name" value="HD_4"/>
    <property type="match status" value="1"/>
</dbReference>
<keyword evidence="2" id="KW-1185">Reference proteome</keyword>
<reference evidence="1" key="2">
    <citation type="submission" date="2022-01" db="EMBL/GenBank/DDBJ databases">
        <authorList>
            <person name="Zivanovic Y."/>
            <person name="Moreira D."/>
            <person name="Lopez-Garcia P."/>
        </authorList>
    </citation>
    <scope>NUCLEOTIDE SEQUENCE</scope>
    <source>
        <strain evidence="1">G9</strain>
    </source>
</reference>